<accession>A0A3B1E8D5</accession>
<protein>
    <recommendedName>
        <fullName evidence="4">Cytochrome c domain-containing protein</fullName>
    </recommendedName>
</protein>
<dbReference type="InterPro" id="IPR011041">
    <property type="entry name" value="Quinoprot_gluc/sorb_DH_b-prop"/>
</dbReference>
<dbReference type="InterPro" id="IPR016024">
    <property type="entry name" value="ARM-type_fold"/>
</dbReference>
<dbReference type="SUPFAM" id="SSF48371">
    <property type="entry name" value="ARM repeat"/>
    <property type="match status" value="1"/>
</dbReference>
<evidence type="ECO:0000313" key="5">
    <source>
        <dbReference type="EMBL" id="VAX41147.1"/>
    </source>
</evidence>
<evidence type="ECO:0000256" key="1">
    <source>
        <dbReference type="ARBA" id="ARBA00022617"/>
    </source>
</evidence>
<keyword evidence="1" id="KW-0349">Heme</keyword>
<proteinExistence type="predicted"/>
<sequence length="1237" mass="137150">MIFDRLRIVFFLLAFGFVLILVGVPHCLLAKSPPVQSVELPVPAQGLSVSLWAGDNMLSNPTGMAIDSRGRIWIAEGLNYRLWAKQNSQFKRVPQADRIKILEDTNHDGKADKVTVFAENIFPMPQGLAIQEIWDEGKIVGTKVYVGSGSDLLVIEDTNGDDKADKRSVLLTGFRGVDSDHGLHGMTLGPDGKLYFTVGDGRYGTDRKERAKGFTFDVTDKSGRRLQNNKDGTTLRVNRNGTQFELLSTGQRNNYETSVNSFGNVFTSDNDDDGNRGCRMIWVMNGAHYGYKNPNSNHHWAEELPGNVPKLVGTGNGAPSGILVYEGDIFPKQYHGAVIQVDAGTHQVNVHPLERQGAAFRSDYQVLLKGNDEKFRPVDAAVAPDGSVYVCDWYDSSVGGNRFTDQSSGRVYRVFPKNAKLKKTGSQFDTVAHLIEALKSCNLTTRVAARDVLVQKKATARDAVMQLFKQGKLHERARALYVLSELPQTGQKDVIAALKDAAPQIRELAIRILANDASRNGVVSPESAKSPPPAAAVLLDELLPLVNDTDAGVRRELILALRYVKDTRAKNAIKQLAFFAKGNDRYYLEAVRLAMKDWESKSIGKFFDELAQFTQQKRRSSFTAKTELTLPPYVPVSTNDAFRHIGDPLPKEQIDDAFQVQRLIGLAWVLERSEAIPALKKLLGRYSRPDVIRGVDIVLERMANPHAATLLTEQFAQVKSNERRRAILRLLGRHLGQKWKEVRDEKEMASVFKLAMNNEDLRVQAIKTIAACRAQGFDSQLMKLAVDEKQELSTRIAAMEALGRLKYQPATKIAAKIVQEVKGKQHAGAFAQSALLVMLNLGGKKAASQVQKIITDKQYPFDFRKRALQVTIMNYQGAKQVLALARNKKLSATLFSESQFLLHHHPDRRIRLLALKELPLPKSSKGKPLPDINDILALTGNVKSGEGIFHSTQKLACASCHRVQGKGHWVGPDLSSIGTKYGKRELLFHIFNPSSAINYNYVTYSIVTENGLVLNGLIADENQDRIILKTALGERIEIAKTDIDFKKAENLSIMPDNLVDTMTTQNLSDLVAYLSTLRKPVSAARRFYVLGPFAKNSVKLPSKINIKQKIKTTTGTHLQWQAIQTGRDNHLDLSSLLGTKPGKELICLLSVSVSKKQLAKLVIVSFNEIRTLQINGKNVTPTEKTKRSQHIQTSTYEVELSSGSNHLAVKLASGAEKAGLMATLISEGNETIRFDKK</sequence>
<dbReference type="InterPro" id="IPR011042">
    <property type="entry name" value="6-blade_b-propeller_TolB-like"/>
</dbReference>
<dbReference type="Pfam" id="PF23500">
    <property type="entry name" value="DUF7133"/>
    <property type="match status" value="1"/>
</dbReference>
<dbReference type="InterPro" id="IPR055557">
    <property type="entry name" value="DUF7133"/>
</dbReference>
<dbReference type="GO" id="GO:0046872">
    <property type="term" value="F:metal ion binding"/>
    <property type="evidence" value="ECO:0007669"/>
    <property type="project" value="UniProtKB-KW"/>
</dbReference>
<organism evidence="5">
    <name type="scientific">hydrothermal vent metagenome</name>
    <dbReference type="NCBI Taxonomy" id="652676"/>
    <lineage>
        <taxon>unclassified sequences</taxon>
        <taxon>metagenomes</taxon>
        <taxon>ecological metagenomes</taxon>
    </lineage>
</organism>
<dbReference type="InterPro" id="IPR009056">
    <property type="entry name" value="Cyt_c-like_dom"/>
</dbReference>
<dbReference type="PROSITE" id="PS51007">
    <property type="entry name" value="CYTC"/>
    <property type="match status" value="1"/>
</dbReference>
<dbReference type="GO" id="GO:0020037">
    <property type="term" value="F:heme binding"/>
    <property type="evidence" value="ECO:0007669"/>
    <property type="project" value="InterPro"/>
</dbReference>
<reference evidence="5" key="1">
    <citation type="submission" date="2018-06" db="EMBL/GenBank/DDBJ databases">
        <authorList>
            <person name="Zhirakovskaya E."/>
        </authorList>
    </citation>
    <scope>NUCLEOTIDE SEQUENCE</scope>
</reference>
<dbReference type="Gene3D" id="1.25.10.10">
    <property type="entry name" value="Leucine-rich Repeat Variant"/>
    <property type="match status" value="2"/>
</dbReference>
<dbReference type="NCBIfam" id="TIGR02603">
    <property type="entry name" value="CxxCH_TIGR02603"/>
    <property type="match status" value="1"/>
</dbReference>
<dbReference type="InterPro" id="IPR036909">
    <property type="entry name" value="Cyt_c-like_dom_sf"/>
</dbReference>
<dbReference type="Gene3D" id="1.10.760.10">
    <property type="entry name" value="Cytochrome c-like domain"/>
    <property type="match status" value="1"/>
</dbReference>
<dbReference type="AlphaFoldDB" id="A0A3B1E8D5"/>
<dbReference type="NCBIfam" id="TIGR02604">
    <property type="entry name" value="Piru_Ver_Nterm"/>
    <property type="match status" value="1"/>
</dbReference>
<dbReference type="GO" id="GO:0009055">
    <property type="term" value="F:electron transfer activity"/>
    <property type="evidence" value="ECO:0007669"/>
    <property type="project" value="InterPro"/>
</dbReference>
<dbReference type="SUPFAM" id="SSF50952">
    <property type="entry name" value="Soluble quinoprotein glucose dehydrogenase"/>
    <property type="match status" value="1"/>
</dbReference>
<feature type="domain" description="Cytochrome c" evidence="4">
    <location>
        <begin position="940"/>
        <end position="1078"/>
    </location>
</feature>
<dbReference type="InterPro" id="IPR011989">
    <property type="entry name" value="ARM-like"/>
</dbReference>
<evidence type="ECO:0000256" key="2">
    <source>
        <dbReference type="ARBA" id="ARBA00022723"/>
    </source>
</evidence>
<dbReference type="PANTHER" id="PTHR33546:SF1">
    <property type="entry name" value="LARGE, MULTIFUNCTIONAL SECRETED PROTEIN"/>
    <property type="match status" value="1"/>
</dbReference>
<name>A0A3B1E8D5_9ZZZZ</name>
<dbReference type="InterPro" id="IPR013427">
    <property type="entry name" value="Haem-bd_dom_put"/>
</dbReference>
<dbReference type="InterPro" id="IPR013428">
    <property type="entry name" value="Membrane-bound_put_N"/>
</dbReference>
<dbReference type="EMBL" id="UOGL01000516">
    <property type="protein sequence ID" value="VAX41147.1"/>
    <property type="molecule type" value="Genomic_DNA"/>
</dbReference>
<dbReference type="Gene3D" id="2.120.10.30">
    <property type="entry name" value="TolB, C-terminal domain"/>
    <property type="match status" value="1"/>
</dbReference>
<gene>
    <name evidence="5" type="ORF">MNBD_PLANCTO02-3218</name>
</gene>
<dbReference type="SUPFAM" id="SSF46626">
    <property type="entry name" value="Cytochrome c"/>
    <property type="match status" value="1"/>
</dbReference>
<keyword evidence="3" id="KW-0408">Iron</keyword>
<dbReference type="PANTHER" id="PTHR33546">
    <property type="entry name" value="LARGE, MULTIFUNCTIONAL SECRETED PROTEIN-RELATED"/>
    <property type="match status" value="1"/>
</dbReference>
<keyword evidence="2" id="KW-0479">Metal-binding</keyword>
<evidence type="ECO:0000256" key="3">
    <source>
        <dbReference type="ARBA" id="ARBA00023004"/>
    </source>
</evidence>
<evidence type="ECO:0000259" key="4">
    <source>
        <dbReference type="PROSITE" id="PS51007"/>
    </source>
</evidence>